<dbReference type="AlphaFoldDB" id="A0A9X1NL09"/>
<keyword evidence="2" id="KW-1185">Reference proteome</keyword>
<gene>
    <name evidence="1" type="ORF">LR394_39025</name>
</gene>
<protein>
    <submittedName>
        <fullName evidence="1">Uncharacterized protein</fullName>
    </submittedName>
</protein>
<dbReference type="EMBL" id="JAJOMB010000036">
    <property type="protein sequence ID" value="MCD5316907.1"/>
    <property type="molecule type" value="Genomic_DNA"/>
</dbReference>
<evidence type="ECO:0000313" key="2">
    <source>
        <dbReference type="Proteomes" id="UP001138997"/>
    </source>
</evidence>
<dbReference type="Proteomes" id="UP001138997">
    <property type="component" value="Unassembled WGS sequence"/>
</dbReference>
<organism evidence="1 2">
    <name type="scientific">Kineosporia babensis</name>
    <dbReference type="NCBI Taxonomy" id="499548"/>
    <lineage>
        <taxon>Bacteria</taxon>
        <taxon>Bacillati</taxon>
        <taxon>Actinomycetota</taxon>
        <taxon>Actinomycetes</taxon>
        <taxon>Kineosporiales</taxon>
        <taxon>Kineosporiaceae</taxon>
        <taxon>Kineosporia</taxon>
    </lineage>
</organism>
<evidence type="ECO:0000313" key="1">
    <source>
        <dbReference type="EMBL" id="MCD5316907.1"/>
    </source>
</evidence>
<reference evidence="1" key="1">
    <citation type="submission" date="2021-11" db="EMBL/GenBank/DDBJ databases">
        <title>Streptomyces corallinus and Kineosporia corallina sp. nov., two new coral-derived marine actinobacteria.</title>
        <authorList>
            <person name="Buangrab K."/>
            <person name="Sutthacheep M."/>
            <person name="Yeemin T."/>
            <person name="Harunari E."/>
            <person name="Igarashi Y."/>
            <person name="Sripreechasak P."/>
            <person name="Kanchanasin P."/>
            <person name="Tanasupawat S."/>
            <person name="Phongsopitanun W."/>
        </authorList>
    </citation>
    <scope>NUCLEOTIDE SEQUENCE</scope>
    <source>
        <strain evidence="1">JCM 31032</strain>
    </source>
</reference>
<sequence length="865" mass="93293">MDAIDAPAPRTWILHPAGEGDFGVDYFREDRTALLRSRHAAIRHSLAANDVRAVERALLEGRWKHLLRSDELCNEGRLPPLSKVLTALADSDWGRSPTTLVLVHAASEVTPETKDPASVVTTLDPSLMSEAGGLLADAFVKLGGVAGPIDSVLRVEALSTGEDNVVAAMTRHHPQFSPQLGDRLLVSWGSGATAVCMGLLTTAMKTELSTWVALAGLHIETSLLEFPRLREAGDHLLPFMLRWRLFSEIEKLLLAGDPVVSHLDAQQRQSIRRLAQLHEEGAQGATPAGLLSSVADALVRQDGTTVFGMRRYVEVRSEQMSRTAARGDAGGHADPLAWINENRHLCGVAEDSHFTLGARLGKLTSLQDQGSPALREVDTATLTWLLSDEVTSLNTIGKGGHELRAQGADDRDQVARWLPGEARDQGLPAAVEGIGPVGLVPAQRVLVAWPVGNRDIGRVPLSQKLMESGVPSQIRGFVGIDARDPVQVSVLLLHTSQSGGQAESQAARLLMRTDDEAPVTIDGTELLTVSLDADRSDPMAQAHCINEAMTAMEMTLGGPEQAGFAAVLVMPTGPKTLLFDLAIAAERFAAQRSLPLFVADLEARIPTGPDADRLPFGVHQWPILTGGNGTMLASAWHALQRLELDTAARILSASAHTELADQARELADEFAARREPDGSGDPSSQRAAAVRRLHERLQLVKEKAGEIPETAASRLVVLACSLIDIYKNKHPGKPVIRKAARPKADEGLWKLHARADFQALLTVEVLFTFRNTLPITHGSDPDLSQVLTGAIDALQEAARNYCTVPVQEFPRPQTFDELLGLVLEFIEGIAAVPSPLPTLSDRYRKLLAEIDSALGRSGRRTSDEG</sequence>
<proteinExistence type="predicted"/>
<dbReference type="RefSeq" id="WP_231449759.1">
    <property type="nucleotide sequence ID" value="NZ_JAJOMB010000036.1"/>
</dbReference>
<accession>A0A9X1NL09</accession>
<comment type="caution">
    <text evidence="1">The sequence shown here is derived from an EMBL/GenBank/DDBJ whole genome shotgun (WGS) entry which is preliminary data.</text>
</comment>
<name>A0A9X1NL09_9ACTN</name>